<comment type="caution">
    <text evidence="2">The sequence shown here is derived from an EMBL/GenBank/DDBJ whole genome shotgun (WGS) entry which is preliminary data.</text>
</comment>
<reference evidence="2 3" key="1">
    <citation type="submission" date="2023-02" db="EMBL/GenBank/DDBJ databases">
        <title>Oceanobacillus kimchii IFOP_LL358 isolated form Alexandrium catenella lab strain.</title>
        <authorList>
            <person name="Gajardo G."/>
            <person name="Ueki S."/>
            <person name="Maruyama F."/>
        </authorList>
    </citation>
    <scope>NUCLEOTIDE SEQUENCE [LARGE SCALE GENOMIC DNA]</scope>
    <source>
        <strain evidence="2 3">IFOP_LL358</strain>
    </source>
</reference>
<accession>A0ABQ5TLD0</accession>
<organism evidence="2 3">
    <name type="scientific">Oceanobacillus kimchii</name>
    <dbReference type="NCBI Taxonomy" id="746691"/>
    <lineage>
        <taxon>Bacteria</taxon>
        <taxon>Bacillati</taxon>
        <taxon>Bacillota</taxon>
        <taxon>Bacilli</taxon>
        <taxon>Bacillales</taxon>
        <taxon>Bacillaceae</taxon>
        <taxon>Oceanobacillus</taxon>
    </lineage>
</organism>
<name>A0ABQ5TLD0_9BACI</name>
<dbReference type="InterPro" id="IPR029059">
    <property type="entry name" value="AB_hydrolase_5"/>
</dbReference>
<evidence type="ECO:0000313" key="2">
    <source>
        <dbReference type="EMBL" id="GLO67126.1"/>
    </source>
</evidence>
<feature type="domain" description="Alpha/beta hydrolase fold-5" evidence="1">
    <location>
        <begin position="66"/>
        <end position="230"/>
    </location>
</feature>
<protein>
    <submittedName>
        <fullName evidence="2">Carboxymethylenebutenolidase</fullName>
    </submittedName>
</protein>
<dbReference type="InterPro" id="IPR029058">
    <property type="entry name" value="AB_hydrolase_fold"/>
</dbReference>
<dbReference type="EMBL" id="BSKO01000001">
    <property type="protein sequence ID" value="GLO67126.1"/>
    <property type="molecule type" value="Genomic_DNA"/>
</dbReference>
<evidence type="ECO:0000259" key="1">
    <source>
        <dbReference type="Pfam" id="PF12695"/>
    </source>
</evidence>
<dbReference type="RefSeq" id="WP_317958252.1">
    <property type="nucleotide sequence ID" value="NZ_BSKO01000001.1"/>
</dbReference>
<keyword evidence="3" id="KW-1185">Reference proteome</keyword>
<dbReference type="Proteomes" id="UP001275436">
    <property type="component" value="Unassembled WGS sequence"/>
</dbReference>
<dbReference type="SUPFAM" id="SSF53474">
    <property type="entry name" value="alpha/beta-Hydrolases"/>
    <property type="match status" value="1"/>
</dbReference>
<gene>
    <name evidence="2" type="ORF">MACH08_29100</name>
</gene>
<evidence type="ECO:0000313" key="3">
    <source>
        <dbReference type="Proteomes" id="UP001275436"/>
    </source>
</evidence>
<sequence length="244" mass="27009">MKKVSKIILLVLLLLIIVSGLAFYYWTQQTYSPSSTLTKLVDEDEITYFEDWLVFDSKGEGQTKGGIIIYPGAKVEPEAYSYYGQELSKRGYLVAIPNVRLNLPILEVDKAKEIIDKYATVEDWFIGGHSLGGVAASSYAKEHSDIITGVFFLGSFPSDNNDFSNSSISILSLFADKDGLTTLDKIDETGNLLSDNTVMKEIRGGNHSQFGVYGKQKGDGEATISVVEQQHIVIESILDWVNNE</sequence>
<dbReference type="Pfam" id="PF12695">
    <property type="entry name" value="Abhydrolase_5"/>
    <property type="match status" value="1"/>
</dbReference>
<proteinExistence type="predicted"/>
<dbReference type="Gene3D" id="3.40.50.1820">
    <property type="entry name" value="alpha/beta hydrolase"/>
    <property type="match status" value="1"/>
</dbReference>